<accession>A0AAV0XGQ1</accession>
<evidence type="ECO:0000313" key="2">
    <source>
        <dbReference type="Proteomes" id="UP001160148"/>
    </source>
</evidence>
<dbReference type="Proteomes" id="UP001160148">
    <property type="component" value="Unassembled WGS sequence"/>
</dbReference>
<sequence length="87" mass="10074">MWRLHLIPLEKIAFVHINDQLKTDKTVVFTDSCLPSVVIIDKQIEVNEIKSENDLQLLLQNVDSFKICKGVNNCRQSKLCVRFFDPS</sequence>
<name>A0AAV0XGQ1_9HEMI</name>
<dbReference type="EMBL" id="CARXXK010000004">
    <property type="protein sequence ID" value="CAI6366894.1"/>
    <property type="molecule type" value="Genomic_DNA"/>
</dbReference>
<gene>
    <name evidence="1" type="ORF">MEUPH1_LOCUS21428</name>
</gene>
<evidence type="ECO:0000313" key="1">
    <source>
        <dbReference type="EMBL" id="CAI6366894.1"/>
    </source>
</evidence>
<organism evidence="1 2">
    <name type="scientific">Macrosiphum euphorbiae</name>
    <name type="common">potato aphid</name>
    <dbReference type="NCBI Taxonomy" id="13131"/>
    <lineage>
        <taxon>Eukaryota</taxon>
        <taxon>Metazoa</taxon>
        <taxon>Ecdysozoa</taxon>
        <taxon>Arthropoda</taxon>
        <taxon>Hexapoda</taxon>
        <taxon>Insecta</taxon>
        <taxon>Pterygota</taxon>
        <taxon>Neoptera</taxon>
        <taxon>Paraneoptera</taxon>
        <taxon>Hemiptera</taxon>
        <taxon>Sternorrhyncha</taxon>
        <taxon>Aphidomorpha</taxon>
        <taxon>Aphidoidea</taxon>
        <taxon>Aphididae</taxon>
        <taxon>Macrosiphini</taxon>
        <taxon>Macrosiphum</taxon>
    </lineage>
</organism>
<comment type="caution">
    <text evidence="1">The sequence shown here is derived from an EMBL/GenBank/DDBJ whole genome shotgun (WGS) entry which is preliminary data.</text>
</comment>
<protein>
    <submittedName>
        <fullName evidence="1">Uncharacterized protein</fullName>
    </submittedName>
</protein>
<dbReference type="AlphaFoldDB" id="A0AAV0XGQ1"/>
<reference evidence="1 2" key="1">
    <citation type="submission" date="2023-01" db="EMBL/GenBank/DDBJ databases">
        <authorList>
            <person name="Whitehead M."/>
        </authorList>
    </citation>
    <scope>NUCLEOTIDE SEQUENCE [LARGE SCALE GENOMIC DNA]</scope>
</reference>
<proteinExistence type="predicted"/>
<keyword evidence="2" id="KW-1185">Reference proteome</keyword>